<proteinExistence type="predicted"/>
<evidence type="ECO:0000313" key="1">
    <source>
        <dbReference type="EMBL" id="URI08776.1"/>
    </source>
</evidence>
<dbReference type="EMBL" id="CP097636">
    <property type="protein sequence ID" value="URI08776.1"/>
    <property type="molecule type" value="Genomic_DNA"/>
</dbReference>
<keyword evidence="2" id="KW-1185">Reference proteome</keyword>
<organism evidence="1 2">
    <name type="scientific">Aquincola tertiaricarbonis</name>
    <dbReference type="NCBI Taxonomy" id="391953"/>
    <lineage>
        <taxon>Bacteria</taxon>
        <taxon>Pseudomonadati</taxon>
        <taxon>Pseudomonadota</taxon>
        <taxon>Betaproteobacteria</taxon>
        <taxon>Burkholderiales</taxon>
        <taxon>Sphaerotilaceae</taxon>
        <taxon>Aquincola</taxon>
    </lineage>
</organism>
<reference evidence="1" key="1">
    <citation type="submission" date="2022-05" db="EMBL/GenBank/DDBJ databases">
        <title>An RpoN-dependent PEP-CTERM gene is involved in floc formation of an Aquincola tertiaricarbonis strain.</title>
        <authorList>
            <person name="Qiu D."/>
            <person name="Xia M."/>
        </authorList>
    </citation>
    <scope>NUCLEOTIDE SEQUENCE</scope>
    <source>
        <strain evidence="1">RN12</strain>
    </source>
</reference>
<sequence length="160" mass="17798">MDKREFWTTKSKLAEYHAVVFEHPAFEAPFRLVANQFQPVTLAGALHTPVPMDLRAPEQKRGSQPKLQLAFPRPVVGREFKRQLRRISAAGSRAPIAVTYAVYLGNTDAPQVTWQLYAAEAGGVTFSGDQVQVTATDNNPMRRSAAEIYDPNIFTGLQLL</sequence>
<accession>A0ABY4S5S7</accession>
<dbReference type="Proteomes" id="UP001056201">
    <property type="component" value="Chromosome 2"/>
</dbReference>
<evidence type="ECO:0000313" key="2">
    <source>
        <dbReference type="Proteomes" id="UP001056201"/>
    </source>
</evidence>
<name>A0ABY4S5S7_AQUTE</name>
<dbReference type="RefSeq" id="WP_250196996.1">
    <property type="nucleotide sequence ID" value="NZ_CP097636.1"/>
</dbReference>
<gene>
    <name evidence="1" type="ORF">MW290_24680</name>
</gene>
<protein>
    <submittedName>
        <fullName evidence="1">Uncharacterized protein</fullName>
    </submittedName>
</protein>